<proteinExistence type="predicted"/>
<evidence type="ECO:0000313" key="3">
    <source>
        <dbReference type="Proteomes" id="UP001500620"/>
    </source>
</evidence>
<name>A0ABP8CT57_9ACTN</name>
<gene>
    <name evidence="2" type="ORF">GCM10022255_000850</name>
</gene>
<dbReference type="EMBL" id="BAABAT010000001">
    <property type="protein sequence ID" value="GAA4243121.1"/>
    <property type="molecule type" value="Genomic_DNA"/>
</dbReference>
<comment type="caution">
    <text evidence="2">The sequence shown here is derived from an EMBL/GenBank/DDBJ whole genome shotgun (WGS) entry which is preliminary data.</text>
</comment>
<evidence type="ECO:0000313" key="2">
    <source>
        <dbReference type="EMBL" id="GAA4243121.1"/>
    </source>
</evidence>
<reference evidence="3" key="1">
    <citation type="journal article" date="2019" name="Int. J. Syst. Evol. Microbiol.">
        <title>The Global Catalogue of Microorganisms (GCM) 10K type strain sequencing project: providing services to taxonomists for standard genome sequencing and annotation.</title>
        <authorList>
            <consortium name="The Broad Institute Genomics Platform"/>
            <consortium name="The Broad Institute Genome Sequencing Center for Infectious Disease"/>
            <person name="Wu L."/>
            <person name="Ma J."/>
        </authorList>
    </citation>
    <scope>NUCLEOTIDE SEQUENCE [LARGE SCALE GENOMIC DNA]</scope>
    <source>
        <strain evidence="3">JCM 17441</strain>
    </source>
</reference>
<dbReference type="Proteomes" id="UP001500620">
    <property type="component" value="Unassembled WGS sequence"/>
</dbReference>
<sequence length="115" mass="12593">MDSSELDAGTLQNVSEKDRVRPPSSTAPSLDADDEVRVHVVYKKTRVDGVFNKANHELRITSGPLVGRTFSSPSNAAIAVVEHLNPTREHPSTNGRTFWIVTATGRTLRSIIGQR</sequence>
<evidence type="ECO:0000256" key="1">
    <source>
        <dbReference type="SAM" id="MobiDB-lite"/>
    </source>
</evidence>
<accession>A0ABP8CT57</accession>
<organism evidence="2 3">
    <name type="scientific">Dactylosporangium darangshiense</name>
    <dbReference type="NCBI Taxonomy" id="579108"/>
    <lineage>
        <taxon>Bacteria</taxon>
        <taxon>Bacillati</taxon>
        <taxon>Actinomycetota</taxon>
        <taxon>Actinomycetes</taxon>
        <taxon>Micromonosporales</taxon>
        <taxon>Micromonosporaceae</taxon>
        <taxon>Dactylosporangium</taxon>
    </lineage>
</organism>
<protein>
    <submittedName>
        <fullName evidence="2">Uncharacterized protein</fullName>
    </submittedName>
</protein>
<keyword evidence="3" id="KW-1185">Reference proteome</keyword>
<feature type="region of interest" description="Disordered" evidence="1">
    <location>
        <begin position="1"/>
        <end position="32"/>
    </location>
</feature>